<comment type="caution">
    <text evidence="2">The sequence shown here is derived from an EMBL/GenBank/DDBJ whole genome shotgun (WGS) entry which is preliminary data.</text>
</comment>
<name>A0A552UJ43_9SPHN</name>
<feature type="domain" description="Knr4/Smi1-like" evidence="1">
    <location>
        <begin position="23"/>
        <end position="146"/>
    </location>
</feature>
<keyword evidence="3" id="KW-1185">Reference proteome</keyword>
<dbReference type="Proteomes" id="UP000317894">
    <property type="component" value="Unassembled WGS sequence"/>
</dbReference>
<gene>
    <name evidence="2" type="ORF">FMM06_09165</name>
</gene>
<proteinExistence type="predicted"/>
<reference evidence="2 3" key="1">
    <citation type="submission" date="2019-07" db="EMBL/GenBank/DDBJ databases">
        <title>Novel species isolated from glacier.</title>
        <authorList>
            <person name="Liu Q."/>
            <person name="Xin Y.-H."/>
        </authorList>
    </citation>
    <scope>NUCLEOTIDE SEQUENCE [LARGE SCALE GENOMIC DNA]</scope>
    <source>
        <strain evidence="2 3">LB1R16</strain>
    </source>
</reference>
<evidence type="ECO:0000313" key="2">
    <source>
        <dbReference type="EMBL" id="TRW18247.1"/>
    </source>
</evidence>
<evidence type="ECO:0000259" key="1">
    <source>
        <dbReference type="SMART" id="SM00860"/>
    </source>
</evidence>
<dbReference type="NCBIfam" id="NF038335">
    <property type="entry name" value="YPO0640_fam"/>
    <property type="match status" value="1"/>
</dbReference>
<dbReference type="InterPro" id="IPR037883">
    <property type="entry name" value="Knr4/Smi1-like_sf"/>
</dbReference>
<dbReference type="Gene3D" id="3.40.1580.10">
    <property type="entry name" value="SMI1/KNR4-like"/>
    <property type="match status" value="1"/>
</dbReference>
<accession>A0A552UJ43</accession>
<dbReference type="SMART" id="SM00860">
    <property type="entry name" value="SMI1_KNR4"/>
    <property type="match status" value="1"/>
</dbReference>
<dbReference type="SUPFAM" id="SSF160631">
    <property type="entry name" value="SMI1/KNR4-like"/>
    <property type="match status" value="1"/>
</dbReference>
<dbReference type="AlphaFoldDB" id="A0A552UJ43"/>
<dbReference type="EMBL" id="VJWA01000001">
    <property type="protein sequence ID" value="TRW18247.1"/>
    <property type="molecule type" value="Genomic_DNA"/>
</dbReference>
<dbReference type="InterPro" id="IPR018958">
    <property type="entry name" value="Knr4/Smi1-like_dom"/>
</dbReference>
<evidence type="ECO:0000313" key="3">
    <source>
        <dbReference type="Proteomes" id="UP000317894"/>
    </source>
</evidence>
<dbReference type="OrthoDB" id="7559978at2"/>
<sequence>MMEAVLDAVSADQRKAGEIVRPPASDAAVATVAARVRDELHATLPDDYAAFLRRHDGVDYNGIVFYGATASPETPEDGFWQGIVAANQAWRADGGNKGLLVLGDSDIDMFAVPATGGAPGRYDRVSGDGIETYADVPTMIETVLRERL</sequence>
<protein>
    <submittedName>
        <fullName evidence="2">SMI1/KNR4 family protein</fullName>
    </submittedName>
</protein>
<organism evidence="2 3">
    <name type="scientific">Glacieibacterium frigidum</name>
    <dbReference type="NCBI Taxonomy" id="2593303"/>
    <lineage>
        <taxon>Bacteria</taxon>
        <taxon>Pseudomonadati</taxon>
        <taxon>Pseudomonadota</taxon>
        <taxon>Alphaproteobacteria</taxon>
        <taxon>Sphingomonadales</taxon>
        <taxon>Sphingosinicellaceae</taxon>
        <taxon>Glacieibacterium</taxon>
    </lineage>
</organism>
<dbReference type="RefSeq" id="WP_144236940.1">
    <property type="nucleotide sequence ID" value="NZ_VJWA01000001.1"/>
</dbReference>